<feature type="compositionally biased region" description="Polar residues" evidence="1">
    <location>
        <begin position="197"/>
        <end position="208"/>
    </location>
</feature>
<evidence type="ECO:0000313" key="2">
    <source>
        <dbReference type="EMBL" id="KAJ0226389.1"/>
    </source>
</evidence>
<comment type="caution">
    <text evidence="2">The sequence shown here is derived from an EMBL/GenBank/DDBJ whole genome shotgun (WGS) entry which is preliminary data.</text>
</comment>
<gene>
    <name evidence="2" type="ORF">LSAT_V11C100045170</name>
</gene>
<protein>
    <submittedName>
        <fullName evidence="2">Uncharacterized protein</fullName>
    </submittedName>
</protein>
<sequence length="354" mass="41759">MLVFGCNFFDADKIHSEALTVTRKHPTICYWSLEKIRYQETFEQEIGDTNLEDSDCDKDEDVSVEAYEPKLCKMLDSFERMNSKLNDAITKFPEKESFRIFNEKLKKKLKAQIFLKFQVMKMVLKNDNKEGNGEEDNDNDGSQLEVDYLLDGNEAENEGIKNDRDNNQKECETKVKEKNAEINENKNHEDTKETNNHGETSQQNETNQNLLDKVVKYIVDKFHGIGFSSLNSQEDEIWNDPEMKNILDNIDIGSPMTRSKTDTLISQTRGTHKMYINKEEKLRKEREMIQAREIMNMEIKEEHKLRRQKEKMEARESLKMKIKKEEKLTRQNEMKRGLCFRRYQESGCSWIGET</sequence>
<dbReference type="AlphaFoldDB" id="A0A9R1XUR4"/>
<evidence type="ECO:0000313" key="3">
    <source>
        <dbReference type="Proteomes" id="UP000235145"/>
    </source>
</evidence>
<feature type="region of interest" description="Disordered" evidence="1">
    <location>
        <begin position="155"/>
        <end position="208"/>
    </location>
</feature>
<proteinExistence type="predicted"/>
<dbReference type="Proteomes" id="UP000235145">
    <property type="component" value="Unassembled WGS sequence"/>
</dbReference>
<evidence type="ECO:0000256" key="1">
    <source>
        <dbReference type="SAM" id="MobiDB-lite"/>
    </source>
</evidence>
<keyword evidence="3" id="KW-1185">Reference proteome</keyword>
<reference evidence="2 3" key="1">
    <citation type="journal article" date="2017" name="Nat. Commun.">
        <title>Genome assembly with in vitro proximity ligation data and whole-genome triplication in lettuce.</title>
        <authorList>
            <person name="Reyes-Chin-Wo S."/>
            <person name="Wang Z."/>
            <person name="Yang X."/>
            <person name="Kozik A."/>
            <person name="Arikit S."/>
            <person name="Song C."/>
            <person name="Xia L."/>
            <person name="Froenicke L."/>
            <person name="Lavelle D.O."/>
            <person name="Truco M.J."/>
            <person name="Xia R."/>
            <person name="Zhu S."/>
            <person name="Xu C."/>
            <person name="Xu H."/>
            <person name="Xu X."/>
            <person name="Cox K."/>
            <person name="Korf I."/>
            <person name="Meyers B.C."/>
            <person name="Michelmore R.W."/>
        </authorList>
    </citation>
    <scope>NUCLEOTIDE SEQUENCE [LARGE SCALE GENOMIC DNA]</scope>
    <source>
        <strain evidence="3">cv. Salinas</strain>
        <tissue evidence="2">Seedlings</tissue>
    </source>
</reference>
<dbReference type="EMBL" id="NBSK02000001">
    <property type="protein sequence ID" value="KAJ0226389.1"/>
    <property type="molecule type" value="Genomic_DNA"/>
</dbReference>
<name>A0A9R1XUR4_LACSA</name>
<organism evidence="2 3">
    <name type="scientific">Lactuca sativa</name>
    <name type="common">Garden lettuce</name>
    <dbReference type="NCBI Taxonomy" id="4236"/>
    <lineage>
        <taxon>Eukaryota</taxon>
        <taxon>Viridiplantae</taxon>
        <taxon>Streptophyta</taxon>
        <taxon>Embryophyta</taxon>
        <taxon>Tracheophyta</taxon>
        <taxon>Spermatophyta</taxon>
        <taxon>Magnoliopsida</taxon>
        <taxon>eudicotyledons</taxon>
        <taxon>Gunneridae</taxon>
        <taxon>Pentapetalae</taxon>
        <taxon>asterids</taxon>
        <taxon>campanulids</taxon>
        <taxon>Asterales</taxon>
        <taxon>Asteraceae</taxon>
        <taxon>Cichorioideae</taxon>
        <taxon>Cichorieae</taxon>
        <taxon>Lactucinae</taxon>
        <taxon>Lactuca</taxon>
    </lineage>
</organism>
<accession>A0A9R1XUR4</accession>
<feature type="compositionally biased region" description="Basic and acidic residues" evidence="1">
    <location>
        <begin position="158"/>
        <end position="196"/>
    </location>
</feature>